<gene>
    <name evidence="2" type="ORF">V5N11_016678</name>
</gene>
<feature type="compositionally biased region" description="Basic and acidic residues" evidence="1">
    <location>
        <begin position="434"/>
        <end position="448"/>
    </location>
</feature>
<dbReference type="PANTHER" id="PTHR21677">
    <property type="entry name" value="CRAMPED PROTEIN"/>
    <property type="match status" value="1"/>
</dbReference>
<proteinExistence type="predicted"/>
<feature type="compositionally biased region" description="Basic residues" evidence="1">
    <location>
        <begin position="19"/>
        <end position="33"/>
    </location>
</feature>
<feature type="region of interest" description="Disordered" evidence="1">
    <location>
        <begin position="434"/>
        <end position="459"/>
    </location>
</feature>
<evidence type="ECO:0000313" key="2">
    <source>
        <dbReference type="EMBL" id="KAL1190292.1"/>
    </source>
</evidence>
<organism evidence="2 3">
    <name type="scientific">Cardamine amara subsp. amara</name>
    <dbReference type="NCBI Taxonomy" id="228776"/>
    <lineage>
        <taxon>Eukaryota</taxon>
        <taxon>Viridiplantae</taxon>
        <taxon>Streptophyta</taxon>
        <taxon>Embryophyta</taxon>
        <taxon>Tracheophyta</taxon>
        <taxon>Spermatophyta</taxon>
        <taxon>Magnoliopsida</taxon>
        <taxon>eudicotyledons</taxon>
        <taxon>Gunneridae</taxon>
        <taxon>Pentapetalae</taxon>
        <taxon>rosids</taxon>
        <taxon>malvids</taxon>
        <taxon>Brassicales</taxon>
        <taxon>Brassicaceae</taxon>
        <taxon>Cardamineae</taxon>
        <taxon>Cardamine</taxon>
    </lineage>
</organism>
<comment type="caution">
    <text evidence="2">The sequence shown here is derived from an EMBL/GenBank/DDBJ whole genome shotgun (WGS) entry which is preliminary data.</text>
</comment>
<reference evidence="2 3" key="1">
    <citation type="submission" date="2024-04" db="EMBL/GenBank/DDBJ databases">
        <title>Genome assembly C_amara_ONT_v2.</title>
        <authorList>
            <person name="Yant L."/>
            <person name="Moore C."/>
            <person name="Slenker M."/>
        </authorList>
    </citation>
    <scope>NUCLEOTIDE SEQUENCE [LARGE SCALE GENOMIC DNA]</scope>
    <source>
        <tissue evidence="2">Leaf</tissue>
    </source>
</reference>
<accession>A0ABD0Z6G1</accession>
<evidence type="ECO:0000256" key="1">
    <source>
        <dbReference type="SAM" id="MobiDB-lite"/>
    </source>
</evidence>
<keyword evidence="3" id="KW-1185">Reference proteome</keyword>
<dbReference type="AlphaFoldDB" id="A0ABD0Z6G1"/>
<feature type="region of interest" description="Disordered" evidence="1">
    <location>
        <begin position="1"/>
        <end position="65"/>
    </location>
</feature>
<dbReference type="InterPro" id="IPR055315">
    <property type="entry name" value="Cramped-like"/>
</dbReference>
<name>A0ABD0Z6G1_CARAN</name>
<dbReference type="EMBL" id="JBANAX010000877">
    <property type="protein sequence ID" value="KAL1190292.1"/>
    <property type="molecule type" value="Genomic_DNA"/>
</dbReference>
<sequence length="518" mass="56775">MARKKVETATELSKEIKARGKLSRAKKCMKTTTKKLQESGKHNSGRKEKSPFKCSAASPSSQAQEMPVLHLHSGKEVRPFGKMKLQLFPVDAHTRQGLEKDGFHPFLELTLSSRKKISSVLQHIHSKWGSSEIARGDPKLYPYDKSGHKWVANSNITTGEVYESIGAPSLFRLRYGWSSQTENITDEPPSPSTPSIACFQNEKSHNRTESASFTGKQMFGLENPLTMLSSANQVTDLPPLENLPPDGQVQSTENKINDGSGPTLCFWDDGLTSLSIGGLLSEVSLKGNFGNHCKNSTATLWVDNLTNISIGGFFSESSLQERGKINHEQEPAQNYSNDQPSGSIGGLLSEAPSIGEAKFSECKETWETRRAIKHQLSSLISDSLDAFLVNQTDKPRASCLAPPPEPSHSSIFDAEDTCHAFSFGKGATTSLKVGEKAEKEQQKDDSRPSKPLFGSTGFNQDSSLGFSGIKWAESRGPFDFGLSSSQKFTNGDSISFGAVVKNLEEMEPLEEKIRLQKH</sequence>
<dbReference type="PANTHER" id="PTHR21677:SF4">
    <property type="entry name" value="TSL-KINASE INTERACTING-LIKE PROTEIN"/>
    <property type="match status" value="1"/>
</dbReference>
<protein>
    <submittedName>
        <fullName evidence="2">TSL-kinase interacting protein 1</fullName>
    </submittedName>
</protein>
<evidence type="ECO:0000313" key="3">
    <source>
        <dbReference type="Proteomes" id="UP001558713"/>
    </source>
</evidence>
<feature type="compositionally biased region" description="Basic and acidic residues" evidence="1">
    <location>
        <begin position="35"/>
        <end position="51"/>
    </location>
</feature>
<dbReference type="Proteomes" id="UP001558713">
    <property type="component" value="Unassembled WGS sequence"/>
</dbReference>
<feature type="compositionally biased region" description="Basic and acidic residues" evidence="1">
    <location>
        <begin position="1"/>
        <end position="18"/>
    </location>
</feature>